<sequence length="226" mass="24723">MKTILIIGGSKGIGKAIIDLLKDDHQIIAISRTETESHPNITHYSLDILNDELPTIDQEINGLVYCPGSINLKPFTGLSIEDFKSDFEINVIGAVKTVQKYINNLKKGNGSVILFSTVATHLGMPYHASVAASKSAVEGLMKSLAGEYATKVRFNCIAPTVTETTLAEKLLRNDKQKENIQMRHPLQRYLKAEEVANLAEYLLSNKAEAISGQVFPIDAGIVSLKL</sequence>
<dbReference type="EMBL" id="JAVDQD010000001">
    <property type="protein sequence ID" value="MDR6237837.1"/>
    <property type="molecule type" value="Genomic_DNA"/>
</dbReference>
<dbReference type="InterPro" id="IPR002347">
    <property type="entry name" value="SDR_fam"/>
</dbReference>
<dbReference type="InterPro" id="IPR036291">
    <property type="entry name" value="NAD(P)-bd_dom_sf"/>
</dbReference>
<dbReference type="Proteomes" id="UP001185092">
    <property type="component" value="Unassembled WGS sequence"/>
</dbReference>
<evidence type="ECO:0000313" key="3">
    <source>
        <dbReference type="EMBL" id="MDR6237837.1"/>
    </source>
</evidence>
<dbReference type="SUPFAM" id="SSF51735">
    <property type="entry name" value="NAD(P)-binding Rossmann-fold domains"/>
    <property type="match status" value="1"/>
</dbReference>
<dbReference type="RefSeq" id="WP_309937307.1">
    <property type="nucleotide sequence ID" value="NZ_AP025305.1"/>
</dbReference>
<dbReference type="Gene3D" id="3.40.50.720">
    <property type="entry name" value="NAD(P)-binding Rossmann-like Domain"/>
    <property type="match status" value="1"/>
</dbReference>
<evidence type="ECO:0000256" key="1">
    <source>
        <dbReference type="ARBA" id="ARBA00006484"/>
    </source>
</evidence>
<protein>
    <submittedName>
        <fullName evidence="3">NAD(P)-dependent dehydrogenase (Short-subunit alcohol dehydrogenase family)</fullName>
    </submittedName>
</protein>
<name>A0AAE4BS08_9BACT</name>
<comment type="similarity">
    <text evidence="1">Belongs to the short-chain dehydrogenases/reductases (SDR) family.</text>
</comment>
<proteinExistence type="inferred from homology"/>
<reference evidence="3" key="1">
    <citation type="submission" date="2023-07" db="EMBL/GenBank/DDBJ databases">
        <title>Genomic Encyclopedia of Type Strains, Phase IV (KMG-IV): sequencing the most valuable type-strain genomes for metagenomic binning, comparative biology and taxonomic classification.</title>
        <authorList>
            <person name="Goeker M."/>
        </authorList>
    </citation>
    <scope>NUCLEOTIDE SEQUENCE</scope>
    <source>
        <strain evidence="3">DSM 26174</strain>
    </source>
</reference>
<keyword evidence="2" id="KW-0560">Oxidoreductase</keyword>
<dbReference type="AlphaFoldDB" id="A0AAE4BS08"/>
<dbReference type="GO" id="GO:0016491">
    <property type="term" value="F:oxidoreductase activity"/>
    <property type="evidence" value="ECO:0007669"/>
    <property type="project" value="UniProtKB-KW"/>
</dbReference>
<evidence type="ECO:0000313" key="4">
    <source>
        <dbReference type="Proteomes" id="UP001185092"/>
    </source>
</evidence>
<dbReference type="InterPro" id="IPR051122">
    <property type="entry name" value="SDR_DHRS6-like"/>
</dbReference>
<comment type="caution">
    <text evidence="3">The sequence shown here is derived from an EMBL/GenBank/DDBJ whole genome shotgun (WGS) entry which is preliminary data.</text>
</comment>
<dbReference type="PANTHER" id="PTHR43477">
    <property type="entry name" value="DIHYDROANTICAPSIN 7-DEHYDROGENASE"/>
    <property type="match status" value="1"/>
</dbReference>
<dbReference type="CDD" id="cd05233">
    <property type="entry name" value="SDR_c"/>
    <property type="match status" value="1"/>
</dbReference>
<accession>A0AAE4BS08</accession>
<evidence type="ECO:0000256" key="2">
    <source>
        <dbReference type="ARBA" id="ARBA00023002"/>
    </source>
</evidence>
<dbReference type="Pfam" id="PF13561">
    <property type="entry name" value="adh_short_C2"/>
    <property type="match status" value="1"/>
</dbReference>
<organism evidence="3 4">
    <name type="scientific">Aureibacter tunicatorum</name>
    <dbReference type="NCBI Taxonomy" id="866807"/>
    <lineage>
        <taxon>Bacteria</taxon>
        <taxon>Pseudomonadati</taxon>
        <taxon>Bacteroidota</taxon>
        <taxon>Cytophagia</taxon>
        <taxon>Cytophagales</taxon>
        <taxon>Persicobacteraceae</taxon>
        <taxon>Aureibacter</taxon>
    </lineage>
</organism>
<gene>
    <name evidence="3" type="ORF">HNQ88_000813</name>
</gene>
<dbReference type="PANTHER" id="PTHR43477:SF1">
    <property type="entry name" value="DIHYDROANTICAPSIN 7-DEHYDROGENASE"/>
    <property type="match status" value="1"/>
</dbReference>
<keyword evidence="4" id="KW-1185">Reference proteome</keyword>
<dbReference type="PRINTS" id="PR00081">
    <property type="entry name" value="GDHRDH"/>
</dbReference>